<dbReference type="Gene3D" id="3.40.50.12470">
    <property type="match status" value="1"/>
</dbReference>
<name>A0ABU6NHS8_9BACI</name>
<comment type="caution">
    <text evidence="6">The sequence shown here is derived from an EMBL/GenBank/DDBJ whole genome shotgun (WGS) entry which is preliminary data.</text>
</comment>
<dbReference type="InterPro" id="IPR042179">
    <property type="entry name" value="KGD_C_sf"/>
</dbReference>
<evidence type="ECO:0000313" key="6">
    <source>
        <dbReference type="EMBL" id="MED3564290.1"/>
    </source>
</evidence>
<keyword evidence="3" id="KW-0560">Oxidoreductase</keyword>
<dbReference type="InterPro" id="IPR011603">
    <property type="entry name" value="2oxoglutarate_DH_E1"/>
</dbReference>
<dbReference type="PANTHER" id="PTHR23152:SF4">
    <property type="entry name" value="2-OXOADIPATE DEHYDROGENASE COMPLEX COMPONENT E1"/>
    <property type="match status" value="1"/>
</dbReference>
<sequence>NVSKHKDEIETEEPELPLYLEEEPRIATGVPQEQLKQINQELLQWPKDFKVFNKLEKILNRRVDAFKEDGKVDWALAETLAFATILREGTPIRMTGQDSERGTFAHRNIVLHDTETGKTFSPLHQVSESKASFAIHNSPLTEAAVVGFEYGYNIFAPETLVIWEAQYGDFANAAQVMFDQFIAAGRAKWGEKSGLVLLLPHGYEGQGPEHSSGRVERFLQLAAEKNWTVANLTSASQYFHLLRRQAALLSKREIRPLVLMSPKSLLRNPLVSSPTEELSTGEFRPVIEQFTHDGQEEKVQRIVLCTGKIAIDLAEQVKNNNEYDWLQILRLEEIYPFPIEILQGIFAKYKNVKEIFWVQEEPKNMGAWYFVEPRLNEIAPNGIRVNYIGRRRRSSPAEGDPNVHKLYQTKIMNAALTKAEDGGKNNG</sequence>
<dbReference type="EMBL" id="JARMQG010000302">
    <property type="protein sequence ID" value="MED3564290.1"/>
    <property type="molecule type" value="Genomic_DNA"/>
</dbReference>
<dbReference type="PANTHER" id="PTHR23152">
    <property type="entry name" value="2-OXOGLUTARATE DEHYDROGENASE"/>
    <property type="match status" value="1"/>
</dbReference>
<evidence type="ECO:0000256" key="1">
    <source>
        <dbReference type="ARBA" id="ARBA00001964"/>
    </source>
</evidence>
<dbReference type="Pfam" id="PF16870">
    <property type="entry name" value="OxoGdeHyase_C"/>
    <property type="match status" value="1"/>
</dbReference>
<dbReference type="InterPro" id="IPR031717">
    <property type="entry name" value="ODO-1/KGD_C"/>
</dbReference>
<dbReference type="Pfam" id="PF02779">
    <property type="entry name" value="Transket_pyr"/>
    <property type="match status" value="1"/>
</dbReference>
<dbReference type="EC" id="1.2.4.2" evidence="2"/>
<protein>
    <recommendedName>
        <fullName evidence="2">oxoglutarate dehydrogenase (succinyl-transferring)</fullName>
        <ecNumber evidence="2">1.2.4.2</ecNumber>
    </recommendedName>
</protein>
<gene>
    <name evidence="6" type="ORF">P4447_17900</name>
</gene>
<dbReference type="Proteomes" id="UP001330749">
    <property type="component" value="Unassembled WGS sequence"/>
</dbReference>
<dbReference type="InterPro" id="IPR005475">
    <property type="entry name" value="Transketolase-like_Pyr-bd"/>
</dbReference>
<feature type="non-terminal residue" evidence="6">
    <location>
        <position position="1"/>
    </location>
</feature>
<proteinExistence type="predicted"/>
<accession>A0ABU6NHS8</accession>
<evidence type="ECO:0000256" key="2">
    <source>
        <dbReference type="ARBA" id="ARBA00012280"/>
    </source>
</evidence>
<dbReference type="SUPFAM" id="SSF52518">
    <property type="entry name" value="Thiamin diphosphate-binding fold (THDP-binding)"/>
    <property type="match status" value="1"/>
</dbReference>
<evidence type="ECO:0000259" key="5">
    <source>
        <dbReference type="SMART" id="SM00861"/>
    </source>
</evidence>
<dbReference type="SMART" id="SM00861">
    <property type="entry name" value="Transket_pyr"/>
    <property type="match status" value="1"/>
</dbReference>
<dbReference type="InterPro" id="IPR029061">
    <property type="entry name" value="THDP-binding"/>
</dbReference>
<keyword evidence="7" id="KW-1185">Reference proteome</keyword>
<evidence type="ECO:0000313" key="7">
    <source>
        <dbReference type="Proteomes" id="UP001330749"/>
    </source>
</evidence>
<comment type="cofactor">
    <cofactor evidence="1">
        <name>thiamine diphosphate</name>
        <dbReference type="ChEBI" id="CHEBI:58937"/>
    </cofactor>
</comment>
<organism evidence="6 7">
    <name type="scientific">Bacillus xiapuensis</name>
    <dbReference type="NCBI Taxonomy" id="2014075"/>
    <lineage>
        <taxon>Bacteria</taxon>
        <taxon>Bacillati</taxon>
        <taxon>Bacillota</taxon>
        <taxon>Bacilli</taxon>
        <taxon>Bacillales</taxon>
        <taxon>Bacillaceae</taxon>
        <taxon>Bacillus</taxon>
    </lineage>
</organism>
<keyword evidence="4" id="KW-0786">Thiamine pyrophosphate</keyword>
<evidence type="ECO:0000256" key="4">
    <source>
        <dbReference type="ARBA" id="ARBA00023052"/>
    </source>
</evidence>
<evidence type="ECO:0000256" key="3">
    <source>
        <dbReference type="ARBA" id="ARBA00023002"/>
    </source>
</evidence>
<dbReference type="Gene3D" id="3.40.50.11610">
    <property type="entry name" value="Multifunctional 2-oxoglutarate metabolism enzyme, C-terminal domain"/>
    <property type="match status" value="1"/>
</dbReference>
<feature type="domain" description="Transketolase-like pyrimidine-binding" evidence="5">
    <location>
        <begin position="72"/>
        <end position="268"/>
    </location>
</feature>
<reference evidence="6 7" key="1">
    <citation type="submission" date="2023-03" db="EMBL/GenBank/DDBJ databases">
        <title>Bacillus Genome Sequencing.</title>
        <authorList>
            <person name="Dunlap C."/>
        </authorList>
    </citation>
    <scope>NUCLEOTIDE SEQUENCE [LARGE SCALE GENOMIC DNA]</scope>
    <source>
        <strain evidence="6 7">B-14544</strain>
    </source>
</reference>